<organism evidence="1 2">
    <name type="scientific">Cymbomonas tetramitiformis</name>
    <dbReference type="NCBI Taxonomy" id="36881"/>
    <lineage>
        <taxon>Eukaryota</taxon>
        <taxon>Viridiplantae</taxon>
        <taxon>Chlorophyta</taxon>
        <taxon>Pyramimonadophyceae</taxon>
        <taxon>Pyramimonadales</taxon>
        <taxon>Pyramimonadaceae</taxon>
        <taxon>Cymbomonas</taxon>
    </lineage>
</organism>
<dbReference type="EMBL" id="LGRX02034782">
    <property type="protein sequence ID" value="KAK3236884.1"/>
    <property type="molecule type" value="Genomic_DNA"/>
</dbReference>
<sequence length="219" mass="25814">MRLPRLPGTVRLTAMMMANVTQQEAFREKCPDIHEDELCLEWLKTGDATRLPKEDYQRVRKRTARHRWDELTGELYMTTINGKELLVPKPGDRLGLVREYHERAVHWGIRRTLNLLWQRHYWEEKTLAEDLLQRATIVKKLMMHAGCSLEIAQHHDALLYEHRRSGGFEPKPHQFKNAIFKMKTIFRACSTEKREEAWHATGALVIYDLMKQAGFLPKV</sequence>
<accession>A0AAE0BJL6</accession>
<name>A0AAE0BJL6_9CHLO</name>
<keyword evidence="2" id="KW-1185">Reference proteome</keyword>
<dbReference type="Gene3D" id="1.10.340.70">
    <property type="match status" value="1"/>
</dbReference>
<dbReference type="AlphaFoldDB" id="A0AAE0BJL6"/>
<protein>
    <submittedName>
        <fullName evidence="1">Uncharacterized protein</fullName>
    </submittedName>
</protein>
<gene>
    <name evidence="1" type="ORF">CYMTET_53004</name>
</gene>
<evidence type="ECO:0000313" key="1">
    <source>
        <dbReference type="EMBL" id="KAK3236884.1"/>
    </source>
</evidence>
<proteinExistence type="predicted"/>
<reference evidence="1 2" key="1">
    <citation type="journal article" date="2015" name="Genome Biol. Evol.">
        <title>Comparative Genomics of a Bacterivorous Green Alga Reveals Evolutionary Causalities and Consequences of Phago-Mixotrophic Mode of Nutrition.</title>
        <authorList>
            <person name="Burns J.A."/>
            <person name="Paasch A."/>
            <person name="Narechania A."/>
            <person name="Kim E."/>
        </authorList>
    </citation>
    <scope>NUCLEOTIDE SEQUENCE [LARGE SCALE GENOMIC DNA]</scope>
    <source>
        <strain evidence="1 2">PLY_AMNH</strain>
    </source>
</reference>
<evidence type="ECO:0000313" key="2">
    <source>
        <dbReference type="Proteomes" id="UP001190700"/>
    </source>
</evidence>
<dbReference type="Proteomes" id="UP001190700">
    <property type="component" value="Unassembled WGS sequence"/>
</dbReference>
<comment type="caution">
    <text evidence="1">The sequence shown here is derived from an EMBL/GenBank/DDBJ whole genome shotgun (WGS) entry which is preliminary data.</text>
</comment>